<dbReference type="AlphaFoldDB" id="A0A660SII2"/>
<feature type="binding site" evidence="5 6">
    <location>
        <position position="84"/>
    </location>
    <ligand>
        <name>ATP</name>
        <dbReference type="ChEBI" id="CHEBI:30616"/>
    </ligand>
</feature>
<dbReference type="GO" id="GO:0046314">
    <property type="term" value="P:phosphocreatine biosynthetic process"/>
    <property type="evidence" value="ECO:0007669"/>
    <property type="project" value="InterPro"/>
</dbReference>
<keyword evidence="2 5" id="KW-0547">Nucleotide-binding</keyword>
<dbReference type="GO" id="GO:1990424">
    <property type="term" value="F:protein arginine kinase activity"/>
    <property type="evidence" value="ECO:0007669"/>
    <property type="project" value="UniProtKB-EC"/>
</dbReference>
<evidence type="ECO:0000256" key="1">
    <source>
        <dbReference type="ARBA" id="ARBA00022679"/>
    </source>
</evidence>
<evidence type="ECO:0000259" key="8">
    <source>
        <dbReference type="PROSITE" id="PS51510"/>
    </source>
</evidence>
<dbReference type="InterPro" id="IPR022415">
    <property type="entry name" value="ATP-guanido_PTrfase_AS"/>
</dbReference>
<dbReference type="GO" id="GO:0005524">
    <property type="term" value="F:ATP binding"/>
    <property type="evidence" value="ECO:0007669"/>
    <property type="project" value="UniProtKB-UniRule"/>
</dbReference>
<feature type="binding site" evidence="6">
    <location>
        <begin position="169"/>
        <end position="173"/>
    </location>
    <ligand>
        <name>ATP</name>
        <dbReference type="ChEBI" id="CHEBI:30616"/>
    </ligand>
</feature>
<keyword evidence="3 5" id="KW-0418">Kinase</keyword>
<dbReference type="Proteomes" id="UP000268469">
    <property type="component" value="Unassembled WGS sequence"/>
</dbReference>
<keyword evidence="5" id="KW-0021">Allosteric enzyme</keyword>
<keyword evidence="1 5" id="KW-0808">Transferase</keyword>
<dbReference type="SUPFAM" id="SSF55931">
    <property type="entry name" value="Glutamine synthetase/guanido kinase"/>
    <property type="match status" value="1"/>
</dbReference>
<evidence type="ECO:0000256" key="3">
    <source>
        <dbReference type="ARBA" id="ARBA00022777"/>
    </source>
</evidence>
<reference evidence="9 10" key="1">
    <citation type="submission" date="2018-06" db="EMBL/GenBank/DDBJ databases">
        <title>Extensive metabolic versatility and redundancy in microbially diverse, dynamic hydrothermal sediments.</title>
        <authorList>
            <person name="Dombrowski N."/>
            <person name="Teske A."/>
            <person name="Baker B.J."/>
        </authorList>
    </citation>
    <scope>NUCLEOTIDE SEQUENCE [LARGE SCALE GENOMIC DNA]</scope>
    <source>
        <strain evidence="9">B36_G15</strain>
    </source>
</reference>
<evidence type="ECO:0000256" key="7">
    <source>
        <dbReference type="RuleBase" id="RU000505"/>
    </source>
</evidence>
<organism evidence="9 10">
    <name type="scientific">candidate division WOR-3 bacterium</name>
    <dbReference type="NCBI Taxonomy" id="2052148"/>
    <lineage>
        <taxon>Bacteria</taxon>
        <taxon>Bacteria division WOR-3</taxon>
    </lineage>
</organism>
<comment type="similarity">
    <text evidence="5 6 7">Belongs to the ATP:guanido phosphotransferase family.</text>
</comment>
<dbReference type="EMBL" id="QNBE01000064">
    <property type="protein sequence ID" value="RKX69831.1"/>
    <property type="molecule type" value="Genomic_DNA"/>
</dbReference>
<proteinExistence type="inferred from homology"/>
<dbReference type="PROSITE" id="PS00112">
    <property type="entry name" value="PHOSPHAGEN_KINASE"/>
    <property type="match status" value="1"/>
</dbReference>
<dbReference type="InterPro" id="IPR022414">
    <property type="entry name" value="ATP-guanido_PTrfase_cat"/>
</dbReference>
<gene>
    <name evidence="5" type="primary">mcsB</name>
    <name evidence="9" type="ORF">DRP53_06970</name>
</gene>
<comment type="catalytic activity">
    <reaction evidence="5">
        <text>L-arginyl-[protein] + ATP = N(omega)-phospho-L-arginyl-[protein] + ADP + H(+)</text>
        <dbReference type="Rhea" id="RHEA:43384"/>
        <dbReference type="Rhea" id="RHEA-COMP:10532"/>
        <dbReference type="Rhea" id="RHEA-COMP:10533"/>
        <dbReference type="ChEBI" id="CHEBI:15378"/>
        <dbReference type="ChEBI" id="CHEBI:29965"/>
        <dbReference type="ChEBI" id="CHEBI:30616"/>
        <dbReference type="ChEBI" id="CHEBI:83226"/>
        <dbReference type="ChEBI" id="CHEBI:456216"/>
        <dbReference type="EC" id="2.7.14.1"/>
    </reaction>
</comment>
<comment type="caution">
    <text evidence="5">Lacks conserved residue(s) required for the propagation of feature annotation.</text>
</comment>
<dbReference type="InterPro" id="IPR000749">
    <property type="entry name" value="ATP-guanido_PTrfase"/>
</dbReference>
<keyword evidence="4 5" id="KW-0067">ATP-binding</keyword>
<dbReference type="PANTHER" id="PTHR11547:SF38">
    <property type="entry name" value="ARGININE KINASE 1-RELATED"/>
    <property type="match status" value="1"/>
</dbReference>
<accession>A0A660SII2</accession>
<evidence type="ECO:0000256" key="4">
    <source>
        <dbReference type="ARBA" id="ARBA00022840"/>
    </source>
</evidence>
<feature type="binding site" evidence="5 6">
    <location>
        <begin position="24"/>
        <end position="28"/>
    </location>
    <ligand>
        <name>ATP</name>
        <dbReference type="ChEBI" id="CHEBI:30616"/>
    </ligand>
</feature>
<evidence type="ECO:0000313" key="10">
    <source>
        <dbReference type="Proteomes" id="UP000268469"/>
    </source>
</evidence>
<feature type="binding site" evidence="6">
    <location>
        <begin position="200"/>
        <end position="205"/>
    </location>
    <ligand>
        <name>ATP</name>
        <dbReference type="ChEBI" id="CHEBI:30616"/>
    </ligand>
</feature>
<dbReference type="CDD" id="cd07930">
    <property type="entry name" value="bacterial_phosphagen_kinase"/>
    <property type="match status" value="1"/>
</dbReference>
<dbReference type="GO" id="GO:0005615">
    <property type="term" value="C:extracellular space"/>
    <property type="evidence" value="ECO:0007669"/>
    <property type="project" value="TreeGrafter"/>
</dbReference>
<dbReference type="GO" id="GO:0004111">
    <property type="term" value="F:creatine kinase activity"/>
    <property type="evidence" value="ECO:0007669"/>
    <property type="project" value="InterPro"/>
</dbReference>
<protein>
    <recommendedName>
        <fullName evidence="5">Protein-arginine kinase</fullName>
        <ecNumber evidence="5">2.7.14.1</ecNumber>
    </recommendedName>
</protein>
<evidence type="ECO:0000256" key="2">
    <source>
        <dbReference type="ARBA" id="ARBA00022741"/>
    </source>
</evidence>
<dbReference type="PANTHER" id="PTHR11547">
    <property type="entry name" value="ARGININE OR CREATINE KINASE"/>
    <property type="match status" value="1"/>
</dbReference>
<sequence length="346" mass="38565">MNRLPIKELPWLSATGPYSTIVISSRVRIARNLKAFKFDAKLTDKEAENLLALIADVLKTSTEGEYFDFSLLNPIEIQSLLESHLISPDFATSKKKRGLFLLKSGNCAIMINEEDHLRIQALVSGFDFEGSFEVANRIEELLDSQLELAFDETFGYLTSCPTNVGTGLRVSAFLHLPGLVLTKEIEKVLRGAMTIGLAVRGVFGEGSDIRGNLFQISNQITLGSSEAEIIETLKRPTEQIIQYELKARDSLSKHAPIELEDKIFRALAILKSARLLTSIEATNLLSAVRLGVEMGLIKDYSLALINRLMILLRPANLQLYLGRSLTPNDRDIERAKLFQRMLRDGG</sequence>
<feature type="short sequence motif" description="RDXXRA motif of the pArg binding pocket involved in allosteric regulation" evidence="5">
    <location>
        <begin position="330"/>
        <end position="335"/>
    </location>
</feature>
<evidence type="ECO:0000313" key="9">
    <source>
        <dbReference type="EMBL" id="RKX69831.1"/>
    </source>
</evidence>
<dbReference type="InterPro" id="IPR014746">
    <property type="entry name" value="Gln_synth/guanido_kin_cat_dom"/>
</dbReference>
<evidence type="ECO:0000256" key="6">
    <source>
        <dbReference type="PROSITE-ProRule" id="PRU00843"/>
    </source>
</evidence>
<dbReference type="NCBIfam" id="NF002194">
    <property type="entry name" value="PRK01059.1-4"/>
    <property type="match status" value="1"/>
</dbReference>
<feature type="domain" description="Phosphagen kinase C-terminal" evidence="8">
    <location>
        <begin position="21"/>
        <end position="247"/>
    </location>
</feature>
<comment type="caution">
    <text evidence="9">The sequence shown here is derived from an EMBL/GenBank/DDBJ whole genome shotgun (WGS) entry which is preliminary data.</text>
</comment>
<comment type="activity regulation">
    <text evidence="5">Appears to be allosterically activated by the binding of pArg-containing polypeptides to the pArg-binding pocket localized in the C-terminal domain of McsB.</text>
</comment>
<dbReference type="Gene3D" id="3.30.590.10">
    <property type="entry name" value="Glutamine synthetase/guanido kinase, catalytic domain"/>
    <property type="match status" value="1"/>
</dbReference>
<dbReference type="PROSITE" id="PS51510">
    <property type="entry name" value="PHOSPHAGEN_KINASE_C"/>
    <property type="match status" value="1"/>
</dbReference>
<comment type="function">
    <text evidence="5">Catalyzes the specific phosphorylation of arginine residues in proteins.</text>
</comment>
<name>A0A660SII2_UNCW3</name>
<dbReference type="EC" id="2.7.14.1" evidence="5"/>
<dbReference type="HAMAP" id="MF_00602">
    <property type="entry name" value="Prot_Arg_kinase"/>
    <property type="match status" value="1"/>
</dbReference>
<evidence type="ECO:0000256" key="5">
    <source>
        <dbReference type="HAMAP-Rule" id="MF_00602"/>
    </source>
</evidence>
<dbReference type="InterPro" id="IPR023660">
    <property type="entry name" value="Arg_Kinase"/>
</dbReference>
<feature type="binding site" evidence="5 6">
    <location>
        <position position="118"/>
    </location>
    <ligand>
        <name>ATP</name>
        <dbReference type="ChEBI" id="CHEBI:30616"/>
    </ligand>
</feature>
<dbReference type="Pfam" id="PF00217">
    <property type="entry name" value="ATP-gua_Ptrans"/>
    <property type="match status" value="1"/>
</dbReference>